<dbReference type="GO" id="GO:0005507">
    <property type="term" value="F:copper ion binding"/>
    <property type="evidence" value="ECO:0007669"/>
    <property type="project" value="TreeGrafter"/>
</dbReference>
<dbReference type="GO" id="GO:0016301">
    <property type="term" value="F:kinase activity"/>
    <property type="evidence" value="ECO:0007669"/>
    <property type="project" value="UniProtKB-KW"/>
</dbReference>
<keyword evidence="2" id="KW-1185">Reference proteome</keyword>
<dbReference type="RefSeq" id="WP_085498923.1">
    <property type="nucleotide sequence ID" value="NZ_FXAZ01000012.1"/>
</dbReference>
<reference evidence="1 2" key="1">
    <citation type="submission" date="2017-04" db="EMBL/GenBank/DDBJ databases">
        <authorList>
            <person name="Afonso C.L."/>
            <person name="Miller P.J."/>
            <person name="Scott M.A."/>
            <person name="Spackman E."/>
            <person name="Goraichik I."/>
            <person name="Dimitrov K.M."/>
            <person name="Suarez D.L."/>
            <person name="Swayne D.E."/>
        </authorList>
    </citation>
    <scope>NUCLEOTIDE SEQUENCE [LARGE SCALE GENOMIC DNA]</scope>
    <source>
        <strain evidence="1 2">11</strain>
    </source>
</reference>
<dbReference type="PIRSF" id="PIRSF015034">
    <property type="entry name" value="YacH"/>
    <property type="match status" value="1"/>
</dbReference>
<dbReference type="GO" id="GO:0008270">
    <property type="term" value="F:zinc ion binding"/>
    <property type="evidence" value="ECO:0007669"/>
    <property type="project" value="TreeGrafter"/>
</dbReference>
<protein>
    <submittedName>
        <fullName evidence="1">Protein arginine kinase activator</fullName>
    </submittedName>
</protein>
<dbReference type="PANTHER" id="PTHR38430">
    <property type="entry name" value="PROTEIN-ARGININE KINASE ACTIVATOR PROTEIN"/>
    <property type="match status" value="1"/>
</dbReference>
<dbReference type="PROSITE" id="PS50151">
    <property type="entry name" value="UVR"/>
    <property type="match status" value="1"/>
</dbReference>
<proteinExistence type="predicted"/>
<dbReference type="Gene3D" id="4.10.860.10">
    <property type="entry name" value="UVR domain"/>
    <property type="match status" value="1"/>
</dbReference>
<accession>A0A1X7LZ45</accession>
<dbReference type="InterPro" id="IPR025542">
    <property type="entry name" value="YacH"/>
</dbReference>
<dbReference type="OrthoDB" id="9788704at2"/>
<dbReference type="GO" id="GO:0046870">
    <property type="term" value="F:cadmium ion binding"/>
    <property type="evidence" value="ECO:0007669"/>
    <property type="project" value="TreeGrafter"/>
</dbReference>
<dbReference type="PANTHER" id="PTHR38430:SF1">
    <property type="entry name" value="PROTEIN-ARGININE KINASE ACTIVATOR PROTEIN"/>
    <property type="match status" value="1"/>
</dbReference>
<dbReference type="SUPFAM" id="SSF46600">
    <property type="entry name" value="C-terminal UvrC-binding domain of UvrB"/>
    <property type="match status" value="1"/>
</dbReference>
<dbReference type="AlphaFoldDB" id="A0A1X7LZ45"/>
<dbReference type="InterPro" id="IPR036876">
    <property type="entry name" value="UVR_dom_sf"/>
</dbReference>
<keyword evidence="1" id="KW-0418">Kinase</keyword>
<dbReference type="GO" id="GO:1990169">
    <property type="term" value="P:stress response to copper ion"/>
    <property type="evidence" value="ECO:0007669"/>
    <property type="project" value="TreeGrafter"/>
</dbReference>
<dbReference type="Proteomes" id="UP000193834">
    <property type="component" value="Unassembled WGS sequence"/>
</dbReference>
<organism evidence="1 2">
    <name type="scientific">Paenibacillus aquistagni</name>
    <dbReference type="NCBI Taxonomy" id="1852522"/>
    <lineage>
        <taxon>Bacteria</taxon>
        <taxon>Bacillati</taxon>
        <taxon>Bacillota</taxon>
        <taxon>Bacilli</taxon>
        <taxon>Bacillales</taxon>
        <taxon>Paenibacillaceae</taxon>
        <taxon>Paenibacillus</taxon>
    </lineage>
</organism>
<dbReference type="Pfam" id="PF02151">
    <property type="entry name" value="UVR"/>
    <property type="match status" value="1"/>
</dbReference>
<dbReference type="EMBL" id="FXAZ01000012">
    <property type="protein sequence ID" value="SMG59145.1"/>
    <property type="molecule type" value="Genomic_DNA"/>
</dbReference>
<gene>
    <name evidence="1" type="ORF">SAMN06295960_4861</name>
</gene>
<sequence>MMCQQCGEKPATLHFTKIINGQKTEFHLCESCAREKGDILQGANDGFSIHNLLSGLMNLDQSSGSLHNGLYGFSTSKPAPEKLKCDHCGLSFEQFSKMGRFGCDECYQAFRPRLDPILKRVHGNVVHVGKIPKRGGVAMNQRRELEDLRKKLQESIELEQFEVAAELRDRIRELETTMKRPSDAEQA</sequence>
<evidence type="ECO:0000313" key="1">
    <source>
        <dbReference type="EMBL" id="SMG59145.1"/>
    </source>
</evidence>
<dbReference type="STRING" id="1852522.SAMN06295960_4861"/>
<name>A0A1X7LZ45_9BACL</name>
<dbReference type="GO" id="GO:0050897">
    <property type="term" value="F:cobalt ion binding"/>
    <property type="evidence" value="ECO:0007669"/>
    <property type="project" value="TreeGrafter"/>
</dbReference>
<evidence type="ECO:0000313" key="2">
    <source>
        <dbReference type="Proteomes" id="UP000193834"/>
    </source>
</evidence>
<keyword evidence="1" id="KW-0808">Transferase</keyword>
<dbReference type="GO" id="GO:1990170">
    <property type="term" value="P:stress response to cadmium ion"/>
    <property type="evidence" value="ECO:0007669"/>
    <property type="project" value="TreeGrafter"/>
</dbReference>
<dbReference type="InterPro" id="IPR001943">
    <property type="entry name" value="UVR_dom"/>
</dbReference>